<keyword evidence="2" id="KW-1185">Reference proteome</keyword>
<gene>
    <name evidence="1" type="ORF">STAFG_0146</name>
</gene>
<dbReference type="HOGENOM" id="CLU_2720435_0_0_11"/>
<dbReference type="Gene3D" id="3.30.565.10">
    <property type="entry name" value="Histidine kinase-like ATPase, C-terminal domain"/>
    <property type="match status" value="1"/>
</dbReference>
<dbReference type="AlphaFoldDB" id="S4MTE8"/>
<evidence type="ECO:0000313" key="1">
    <source>
        <dbReference type="EMBL" id="EPJ42798.1"/>
    </source>
</evidence>
<name>S4MTE8_9ACTN</name>
<comment type="caution">
    <text evidence="1">The sequence shown here is derived from an EMBL/GenBank/DDBJ whole genome shotgun (WGS) entry which is preliminary data.</text>
</comment>
<dbReference type="PATRIC" id="fig|1283301.3.peg.137"/>
<reference evidence="1 2" key="1">
    <citation type="submission" date="2013-02" db="EMBL/GenBank/DDBJ databases">
        <title>Draft Genome Sequence of Streptomyces afghaniensis, Which Produces Compounds of the Julimycin B-Complex.</title>
        <authorList>
            <person name="Gruening B.A."/>
            <person name="Praeg A."/>
            <person name="Erxleben A."/>
            <person name="Guenther S."/>
            <person name="Fiedler H.-P."/>
            <person name="Goodfellow M."/>
            <person name="Mueller M."/>
        </authorList>
    </citation>
    <scope>NUCLEOTIDE SEQUENCE [LARGE SCALE GENOMIC DNA]</scope>
    <source>
        <strain evidence="1 2">772</strain>
    </source>
</reference>
<evidence type="ECO:0008006" key="3">
    <source>
        <dbReference type="Google" id="ProtNLM"/>
    </source>
</evidence>
<accession>S4MTE8</accession>
<sequence>MLMLARTAALGAGKVRTWQLPPEPTAVARARKMAVGQLAAWGLAEAEFTTELIVSELVTNAVRYGGSPSNCA</sequence>
<dbReference type="InterPro" id="IPR036890">
    <property type="entry name" value="HATPase_C_sf"/>
</dbReference>
<protein>
    <recommendedName>
        <fullName evidence="3">Histidine kinase/HSP90-like ATPase domain-containing protein</fullName>
    </recommendedName>
</protein>
<dbReference type="Proteomes" id="UP000015001">
    <property type="component" value="Unassembled WGS sequence"/>
</dbReference>
<organism evidence="1 2">
    <name type="scientific">Streptomyces afghaniensis 772</name>
    <dbReference type="NCBI Taxonomy" id="1283301"/>
    <lineage>
        <taxon>Bacteria</taxon>
        <taxon>Bacillati</taxon>
        <taxon>Actinomycetota</taxon>
        <taxon>Actinomycetes</taxon>
        <taxon>Kitasatosporales</taxon>
        <taxon>Streptomycetaceae</taxon>
        <taxon>Streptomyces</taxon>
    </lineage>
</organism>
<dbReference type="EMBL" id="AOPY01000976">
    <property type="protein sequence ID" value="EPJ42798.1"/>
    <property type="molecule type" value="Genomic_DNA"/>
</dbReference>
<proteinExistence type="predicted"/>
<evidence type="ECO:0000313" key="2">
    <source>
        <dbReference type="Proteomes" id="UP000015001"/>
    </source>
</evidence>